<dbReference type="STRING" id="1245469.S58_46620"/>
<evidence type="ECO:0000313" key="2">
    <source>
        <dbReference type="Proteomes" id="UP000011841"/>
    </source>
</evidence>
<dbReference type="GO" id="GO:0016787">
    <property type="term" value="F:hydrolase activity"/>
    <property type="evidence" value="ECO:0007669"/>
    <property type="project" value="UniProtKB-KW"/>
</dbReference>
<dbReference type="EMBL" id="AP012603">
    <property type="protein sequence ID" value="BAM90643.1"/>
    <property type="molecule type" value="Genomic_DNA"/>
</dbReference>
<dbReference type="eggNOG" id="COG1234">
    <property type="taxonomic scope" value="Bacteria"/>
</dbReference>
<dbReference type="Proteomes" id="UP000011841">
    <property type="component" value="Chromosome"/>
</dbReference>
<accession>M4Z9Z4</accession>
<proteinExistence type="predicted"/>
<gene>
    <name evidence="1" type="ORF">S58_46620</name>
</gene>
<dbReference type="HOGENOM" id="CLU_1934012_0_0_5"/>
<organism evidence="1 2">
    <name type="scientific">Bradyrhizobium oligotrophicum S58</name>
    <dbReference type="NCBI Taxonomy" id="1245469"/>
    <lineage>
        <taxon>Bacteria</taxon>
        <taxon>Pseudomonadati</taxon>
        <taxon>Pseudomonadota</taxon>
        <taxon>Alphaproteobacteria</taxon>
        <taxon>Hyphomicrobiales</taxon>
        <taxon>Nitrobacteraceae</taxon>
        <taxon>Bradyrhizobium</taxon>
    </lineage>
</organism>
<dbReference type="PATRIC" id="fig|1245469.3.peg.4769"/>
<protein>
    <submittedName>
        <fullName evidence="1">Putative hydrolase</fullName>
    </submittedName>
</protein>
<keyword evidence="1" id="KW-0378">Hydrolase</keyword>
<reference evidence="1 2" key="1">
    <citation type="journal article" date="2013" name="Appl. Environ. Microbiol.">
        <title>Genome analysis suggests that the soil oligotrophic bacterium Agromonas oligotrophica (Bradyrhizobium oligotrophicum) is a nitrogen-fixing symbiont of Aeschynomene indica.</title>
        <authorList>
            <person name="Okubo T."/>
            <person name="Fukushima S."/>
            <person name="Itakura M."/>
            <person name="Oshima K."/>
            <person name="Longtonglang A."/>
            <person name="Teaumroong N."/>
            <person name="Mitsui H."/>
            <person name="Hattori M."/>
            <person name="Hattori R."/>
            <person name="Hattori T."/>
            <person name="Minamisawa K."/>
        </authorList>
    </citation>
    <scope>NUCLEOTIDE SEQUENCE [LARGE SCALE GENOMIC DNA]</scope>
    <source>
        <strain evidence="1 2">S58</strain>
    </source>
</reference>
<dbReference type="KEGG" id="aol:S58_46620"/>
<sequence>MLSGDTKPDPRVEKAAEAADLLIHEVAVIDPGLLTSFPSYRAIQDHHTSPEEAGRIFSEAKPKLAVYSHIVFATVKPVQNVPEDALIARTPTSYQGPLVVGRDVSSLIISDDVKAFAPDGSPIAPLTGAQ</sequence>
<name>M4Z9Z4_9BRAD</name>
<dbReference type="InterPro" id="IPR036866">
    <property type="entry name" value="RibonucZ/Hydroxyglut_hydro"/>
</dbReference>
<keyword evidence="2" id="KW-1185">Reference proteome</keyword>
<dbReference type="Gene3D" id="3.60.15.10">
    <property type="entry name" value="Ribonuclease Z/Hydroxyacylglutathione hydrolase-like"/>
    <property type="match status" value="1"/>
</dbReference>
<dbReference type="AlphaFoldDB" id="M4Z9Z4"/>
<dbReference type="SUPFAM" id="SSF56281">
    <property type="entry name" value="Metallo-hydrolase/oxidoreductase"/>
    <property type="match status" value="1"/>
</dbReference>
<evidence type="ECO:0000313" key="1">
    <source>
        <dbReference type="EMBL" id="BAM90643.1"/>
    </source>
</evidence>